<feature type="region of interest" description="Disordered" evidence="1">
    <location>
        <begin position="1"/>
        <end position="54"/>
    </location>
</feature>
<keyword evidence="3" id="KW-1185">Reference proteome</keyword>
<evidence type="ECO:0000256" key="1">
    <source>
        <dbReference type="SAM" id="MobiDB-lite"/>
    </source>
</evidence>
<reference evidence="2" key="1">
    <citation type="submission" date="2022-08" db="EMBL/GenBank/DDBJ databases">
        <authorList>
            <consortium name="DOE Joint Genome Institute"/>
            <person name="Min B."/>
            <person name="Riley R."/>
            <person name="Sierra-Patev S."/>
            <person name="Naranjo-Ortiz M."/>
            <person name="Looney B."/>
            <person name="Konkel Z."/>
            <person name="Slot J.C."/>
            <person name="Sakamoto Y."/>
            <person name="Steenwyk J.L."/>
            <person name="Rokas A."/>
            <person name="Carro J."/>
            <person name="Camarero S."/>
            <person name="Ferreira P."/>
            <person name="Molpeceres G."/>
            <person name="Ruiz-Duenas F.J."/>
            <person name="Serrano A."/>
            <person name="Henrissat B."/>
            <person name="Drula E."/>
            <person name="Hughes K.W."/>
            <person name="Mata J.L."/>
            <person name="Ishikawa N.K."/>
            <person name="Vargas-Isla R."/>
            <person name="Ushijima S."/>
            <person name="Smith C.A."/>
            <person name="Ahrendt S."/>
            <person name="Andreopoulos W."/>
            <person name="He G."/>
            <person name="Labutti K."/>
            <person name="Lipzen A."/>
            <person name="Ng V."/>
            <person name="Sandor L."/>
            <person name="Barry K."/>
            <person name="Martinez A.T."/>
            <person name="Xiao Y."/>
            <person name="Gibbons J.G."/>
            <person name="Terashima K."/>
            <person name="Hibbett D.S."/>
            <person name="Grigoriev I.V."/>
        </authorList>
    </citation>
    <scope>NUCLEOTIDE SEQUENCE</scope>
    <source>
        <strain evidence="2">TFB10827</strain>
    </source>
</reference>
<comment type="caution">
    <text evidence="2">The sequence shown here is derived from an EMBL/GenBank/DDBJ whole genome shotgun (WGS) entry which is preliminary data.</text>
</comment>
<evidence type="ECO:0000313" key="3">
    <source>
        <dbReference type="Proteomes" id="UP001163828"/>
    </source>
</evidence>
<sequence length="1372" mass="155977">MASYRELLVGLKDEPPQSNSSYKGLLDDLKDKHSQSASPAGNHRPQLHWPAHSSASKPKYQNLLHQTNDDSNYDMRVMAAALSSNSHTPSELPSTQSSFQEIQTEITKQTVRSMLTSSAHASSAEQFSLESLLIPDHKNEGRFRFGDSTRRDLKTTRTLILVSSLTKAACQLENQLTIIASSQTAAEIQSILCAVEDRIETIRHQLSSVTGIRIPEEAKQVVEILDTVELSVEVWRREYPDTSPVKLDNRKHFLDPGQNENTPTLIAYCLALTLRVFERTAQRGASFILKMIKLFGYSFGTLGGRTLNTEQEVAMARIPESIRTLEKRFNLDVECVLYAVCPKCSCTYNASYPNDPSQPVYPTTCREGSTSSKAPCDTPLLSFGKPIKTFEYYPFFDWFSRFIALPGIEEYGDKFCEIVASHQTSPVQKTDSSDGRFVLEFRGEDGQLFVADRQNEGRWFFCLNADFFNVEGNRIRGKASSTGMMAMSCLNLPLEMRNDHAYLYVPGIIQGPHEPNAVNAEHRHYLKPLVNDLLAGYTRGVRPYATHRTHTNKSTYNRTFRIALASILMDFKATRPFAAHLGRTDYENWRPANDAFLKKGAMLWRDATEVKDRKAIEDLFGTRFSELWRLPYWRPTHQIAIDPMHTFFLILLQRMFRDILGLDNPDDPKRTPKKPKYKFAFYHDFTPPPPLSSLALNSSELQEDARRPWTNLIDYQSQPSDGHQLSSLDWPHLTAEHRNCRKLRLDYLKTEIASDIRAFQSVKNILNDLSGRAPGTPAEERKWYARIQKHKWNAILYVCDNLVVFPNEKYPAFQTRSQIVHNDVKKGELTNMLLSWRMNGIKEIQSFVWPHFTPTSTPPPVVPWASSQNSNNGHEPSTTYRKFSPEERLDLLTELAASMSYHSASHLGNIHRLLQRPLVKGQEDDLRKALKQSNGDALAHVCTDIGRLPAGKIVKDDMVNQLMTWRMSKPLDQMQSVKLDSSGLLKRIQQVIREAVTPAWVTNPPPDVGLAKAGTLKAEHWRTLFAIHVPLAVLSLWNEGSPLASPDAQSMTSVMETIMYLTCASLIMTKHTLSADRRNLYRHLLRLHVLGLKKDFPGWIFPTHHLAFHIFEGMDLFSGVRHWWLFPFERLIGKLQRIPTNHITGQFEHTMQHSFYKGSNYRQYLLRPNSPPILRYCQQLLDKAYNYDHRPSPPSIPSPSNDDVDDYVDLPAITANIVTSNFAEPNPKDNIPTPSGLKKLLEVEPFQCFSRIPGPEGDYTIPSEGTLGSSYICFQPGGDYTPGQQWQAGQIQYIFRRTYNDPIQVAIRQSLPSSEPHPFANFWPSGFEAQMVSSKFMSALKIVDLKQIAGHTARWTINDDWVAVINLCSVTD</sequence>
<feature type="compositionally biased region" description="Basic and acidic residues" evidence="1">
    <location>
        <begin position="25"/>
        <end position="34"/>
    </location>
</feature>
<accession>A0ABQ8Q1B6</accession>
<dbReference type="Proteomes" id="UP001163828">
    <property type="component" value="Unassembled WGS sequence"/>
</dbReference>
<gene>
    <name evidence="2" type="ORF">F5050DRAFT_1715175</name>
</gene>
<name>A0ABQ8Q1B6_9AGAR</name>
<protein>
    <recommendedName>
        <fullName evidence="4">DUF4218 domain-containing protein</fullName>
    </recommendedName>
</protein>
<evidence type="ECO:0008006" key="4">
    <source>
        <dbReference type="Google" id="ProtNLM"/>
    </source>
</evidence>
<evidence type="ECO:0000313" key="2">
    <source>
        <dbReference type="EMBL" id="KAJ3992563.1"/>
    </source>
</evidence>
<organism evidence="2 3">
    <name type="scientific">Lentinula boryana</name>
    <dbReference type="NCBI Taxonomy" id="40481"/>
    <lineage>
        <taxon>Eukaryota</taxon>
        <taxon>Fungi</taxon>
        <taxon>Dikarya</taxon>
        <taxon>Basidiomycota</taxon>
        <taxon>Agaricomycotina</taxon>
        <taxon>Agaricomycetes</taxon>
        <taxon>Agaricomycetidae</taxon>
        <taxon>Agaricales</taxon>
        <taxon>Marasmiineae</taxon>
        <taxon>Omphalotaceae</taxon>
        <taxon>Lentinula</taxon>
    </lineage>
</organism>
<proteinExistence type="predicted"/>
<dbReference type="EMBL" id="MU790842">
    <property type="protein sequence ID" value="KAJ3992563.1"/>
    <property type="molecule type" value="Genomic_DNA"/>
</dbReference>